<dbReference type="AlphaFoldDB" id="A0A6G0Y2H3"/>
<evidence type="ECO:0000313" key="2">
    <source>
        <dbReference type="Proteomes" id="UP000478052"/>
    </source>
</evidence>
<organism evidence="1 2">
    <name type="scientific">Aphis craccivora</name>
    <name type="common">Cowpea aphid</name>
    <dbReference type="NCBI Taxonomy" id="307492"/>
    <lineage>
        <taxon>Eukaryota</taxon>
        <taxon>Metazoa</taxon>
        <taxon>Ecdysozoa</taxon>
        <taxon>Arthropoda</taxon>
        <taxon>Hexapoda</taxon>
        <taxon>Insecta</taxon>
        <taxon>Pterygota</taxon>
        <taxon>Neoptera</taxon>
        <taxon>Paraneoptera</taxon>
        <taxon>Hemiptera</taxon>
        <taxon>Sternorrhyncha</taxon>
        <taxon>Aphidomorpha</taxon>
        <taxon>Aphidoidea</taxon>
        <taxon>Aphididae</taxon>
        <taxon>Aphidini</taxon>
        <taxon>Aphis</taxon>
        <taxon>Aphis</taxon>
    </lineage>
</organism>
<reference evidence="1 2" key="1">
    <citation type="submission" date="2019-08" db="EMBL/GenBank/DDBJ databases">
        <title>Whole genome of Aphis craccivora.</title>
        <authorList>
            <person name="Voronova N.V."/>
            <person name="Shulinski R.S."/>
            <person name="Bandarenka Y.V."/>
            <person name="Zhorov D.G."/>
            <person name="Warner D."/>
        </authorList>
    </citation>
    <scope>NUCLEOTIDE SEQUENCE [LARGE SCALE GENOMIC DNA]</scope>
    <source>
        <strain evidence="1">180601</strain>
        <tissue evidence="1">Whole Body</tissue>
    </source>
</reference>
<protein>
    <submittedName>
        <fullName evidence="1">TTF-type domain-containing protein</fullName>
    </submittedName>
</protein>
<dbReference type="Proteomes" id="UP000478052">
    <property type="component" value="Unassembled WGS sequence"/>
</dbReference>
<proteinExistence type="predicted"/>
<accession>A0A6G0Y2H3</accession>
<evidence type="ECO:0000313" key="1">
    <source>
        <dbReference type="EMBL" id="KAF0747873.1"/>
    </source>
</evidence>
<dbReference type="EMBL" id="VUJU01006683">
    <property type="protein sequence ID" value="KAF0747873.1"/>
    <property type="molecule type" value="Genomic_DNA"/>
</dbReference>
<name>A0A6G0Y2H3_APHCR</name>
<keyword evidence="2" id="KW-1185">Reference proteome</keyword>
<comment type="caution">
    <text evidence="1">The sequence shown here is derived from an EMBL/GenBank/DDBJ whole genome shotgun (WGS) entry which is preliminary data.</text>
</comment>
<sequence>MGTGNCKPAIITSGNSLRTMKCQKLVNDRRLIDATDSIVKRFRKFGDTKTQSLYLYEALVYDNTKQVIFSVTNIVSEKHNNLSISNWLLNWINSDVKKPKETVCDNSLALLSAVVQKAHSLLRSMFVVLINETNGIGMVNGHETPCKINTKILIDATSTGFVQFEQHFKDLLVAADSENEARNFLEEDFKNLITVTFKHISIPTNLENVLENHIKSLKGTSILRSFCNNIAISSNSTLPEPCEINDDSIMSSTIISNILDEDDNVNIANNPPYNALYVFIEVSNDTFATEKSKALESWNRKNKKQRTNHSYLNPNPHLRHLKINAAKNKHNLCTDYEKWFKIC</sequence>
<gene>
    <name evidence="1" type="ORF">FWK35_00022898</name>
</gene>